<dbReference type="Proteomes" id="UP000515153">
    <property type="component" value="Unplaced"/>
</dbReference>
<reference evidence="4" key="1">
    <citation type="journal article" date="2019" name="Mol. Biol. Evol.">
        <title>Blast fungal genomes show frequent chromosomal changes, gene gains and losses, and effector gene turnover.</title>
        <authorList>
            <person name="Gomez Luciano L.B."/>
            <person name="Jason Tsai I."/>
            <person name="Chuma I."/>
            <person name="Tosa Y."/>
            <person name="Chen Y.H."/>
            <person name="Li J.Y."/>
            <person name="Li M.Y."/>
            <person name="Jade Lu M.Y."/>
            <person name="Nakayashiki H."/>
            <person name="Li W.H."/>
        </authorList>
    </citation>
    <scope>NUCLEOTIDE SEQUENCE</scope>
    <source>
        <strain evidence="4">NI907</strain>
    </source>
</reference>
<evidence type="ECO:0000313" key="4">
    <source>
        <dbReference type="RefSeq" id="XP_030986009.1"/>
    </source>
</evidence>
<evidence type="ECO:0008006" key="5">
    <source>
        <dbReference type="Google" id="ProtNLM"/>
    </source>
</evidence>
<dbReference type="AlphaFoldDB" id="A0A6P8BG13"/>
<sequence>MMSLDDKTPSKSAVERDNPPPRRKACQGCIKAKRRCDLGFPTCLRQIGCHYDSAVSISRSSGGIPSSRPARCKKRQTQATSGYAAFGTDSESLSQPGTYGTGTGVDGLSFMDDPSLTSLPMFDNSPIDVFSGTKTAEFIPKDDGTFVCEGSLDDILCLPNSGFEGLDLNNFQAPPQNMDPVLARPEEPPHTDLVYLPAPNLTSETSFILSYIIRTRLSYTIPILLGAPKAFVETTGTPWSHPSLYKDGFPPIIEDMYSACALYMARTPRNDAVIMRSIEGRLAKVINDPLPSVATTPEVLYRTQALLMYQIMRTLDEGLASRANDAVATAAFEESMNTLKDHLIIEAGSTDVSTTFMLSCLTAQSLDDFEKAASLQTKQKGIRRPTKPLQLYPLGPTRAFWEQWSFKESVRRTFLISFFFSQLTRLATGATLGSCTGRTATWNCWTLAADLWRATDAVDFAQAWNTNHKAGGGADDGCGPIIVSPGQIQRVLQEAKAEDLDDFARMILTTTLGVEEAKAWMASKGGVL</sequence>
<evidence type="ECO:0000313" key="3">
    <source>
        <dbReference type="Proteomes" id="UP000515153"/>
    </source>
</evidence>
<dbReference type="GO" id="GO:0000981">
    <property type="term" value="F:DNA-binding transcription factor activity, RNA polymerase II-specific"/>
    <property type="evidence" value="ECO:0007669"/>
    <property type="project" value="InterPro"/>
</dbReference>
<organism evidence="3 4">
    <name type="scientific">Pyricularia grisea</name>
    <name type="common">Crabgrass-specific blast fungus</name>
    <name type="synonym">Magnaporthe grisea</name>
    <dbReference type="NCBI Taxonomy" id="148305"/>
    <lineage>
        <taxon>Eukaryota</taxon>
        <taxon>Fungi</taxon>
        <taxon>Dikarya</taxon>
        <taxon>Ascomycota</taxon>
        <taxon>Pezizomycotina</taxon>
        <taxon>Sordariomycetes</taxon>
        <taxon>Sordariomycetidae</taxon>
        <taxon>Magnaporthales</taxon>
        <taxon>Pyriculariaceae</taxon>
        <taxon>Pyricularia</taxon>
    </lineage>
</organism>
<dbReference type="GO" id="GO:0008270">
    <property type="term" value="F:zinc ion binding"/>
    <property type="evidence" value="ECO:0007669"/>
    <property type="project" value="InterPro"/>
</dbReference>
<name>A0A6P8BG13_PYRGI</name>
<dbReference type="RefSeq" id="XP_030986009.1">
    <property type="nucleotide sequence ID" value="XM_031121436.1"/>
</dbReference>
<reference evidence="4" key="3">
    <citation type="submission" date="2025-08" db="UniProtKB">
        <authorList>
            <consortium name="RefSeq"/>
        </authorList>
    </citation>
    <scope>IDENTIFICATION</scope>
    <source>
        <strain evidence="4">NI907</strain>
    </source>
</reference>
<proteinExistence type="predicted"/>
<feature type="compositionally biased region" description="Basic and acidic residues" evidence="2">
    <location>
        <begin position="1"/>
        <end position="20"/>
    </location>
</feature>
<gene>
    <name evidence="4" type="ORF">PgNI_01363</name>
</gene>
<dbReference type="InterPro" id="IPR001138">
    <property type="entry name" value="Zn2Cys6_DnaBD"/>
</dbReference>
<dbReference type="CDD" id="cd00067">
    <property type="entry name" value="GAL4"/>
    <property type="match status" value="1"/>
</dbReference>
<keyword evidence="3" id="KW-1185">Reference proteome</keyword>
<evidence type="ECO:0000256" key="1">
    <source>
        <dbReference type="ARBA" id="ARBA00023242"/>
    </source>
</evidence>
<evidence type="ECO:0000256" key="2">
    <source>
        <dbReference type="SAM" id="MobiDB-lite"/>
    </source>
</evidence>
<dbReference type="GeneID" id="41956350"/>
<accession>A0A6P8BG13</accession>
<keyword evidence="1" id="KW-0539">Nucleus</keyword>
<reference evidence="4" key="2">
    <citation type="submission" date="2019-10" db="EMBL/GenBank/DDBJ databases">
        <authorList>
            <consortium name="NCBI Genome Project"/>
        </authorList>
    </citation>
    <scope>NUCLEOTIDE SEQUENCE</scope>
    <source>
        <strain evidence="4">NI907</strain>
    </source>
</reference>
<feature type="region of interest" description="Disordered" evidence="2">
    <location>
        <begin position="1"/>
        <end position="25"/>
    </location>
</feature>
<dbReference type="KEGG" id="pgri:PgNI_01363"/>
<protein>
    <recommendedName>
        <fullName evidence="5">Zn(2)-C6 fungal-type domain-containing protein</fullName>
    </recommendedName>
</protein>